<feature type="transmembrane region" description="Helical" evidence="4">
    <location>
        <begin position="12"/>
        <end position="33"/>
    </location>
</feature>
<evidence type="ECO:0000256" key="1">
    <source>
        <dbReference type="ARBA" id="ARBA00022679"/>
    </source>
</evidence>
<dbReference type="GO" id="GO:0000155">
    <property type="term" value="F:phosphorelay sensor kinase activity"/>
    <property type="evidence" value="ECO:0007669"/>
    <property type="project" value="InterPro"/>
</dbReference>
<keyword evidence="2 8" id="KW-0418">Kinase</keyword>
<evidence type="ECO:0000256" key="3">
    <source>
        <dbReference type="ARBA" id="ARBA00023012"/>
    </source>
</evidence>
<dbReference type="GO" id="GO:0046983">
    <property type="term" value="F:protein dimerization activity"/>
    <property type="evidence" value="ECO:0007669"/>
    <property type="project" value="InterPro"/>
</dbReference>
<gene>
    <name evidence="8" type="ORF">EDD29_1360</name>
</gene>
<protein>
    <submittedName>
        <fullName evidence="8">Signal transduction histidine kinase</fullName>
    </submittedName>
</protein>
<dbReference type="Pfam" id="PF07730">
    <property type="entry name" value="HisKA_3"/>
    <property type="match status" value="1"/>
</dbReference>
<feature type="domain" description="Signal transduction histidine kinase subgroup 3 dimerisation and phosphoacceptor" evidence="6">
    <location>
        <begin position="182"/>
        <end position="203"/>
    </location>
</feature>
<organism evidence="8 9">
    <name type="scientific">Actinocorallia herbida</name>
    <dbReference type="NCBI Taxonomy" id="58109"/>
    <lineage>
        <taxon>Bacteria</taxon>
        <taxon>Bacillati</taxon>
        <taxon>Actinomycetota</taxon>
        <taxon>Actinomycetes</taxon>
        <taxon>Streptosporangiales</taxon>
        <taxon>Thermomonosporaceae</taxon>
        <taxon>Actinocorallia</taxon>
    </lineage>
</organism>
<dbReference type="Proteomes" id="UP000272400">
    <property type="component" value="Unassembled WGS sequence"/>
</dbReference>
<keyword evidence="4" id="KW-1133">Transmembrane helix</keyword>
<dbReference type="EMBL" id="RJKE01000001">
    <property type="protein sequence ID" value="ROO83851.1"/>
    <property type="molecule type" value="Genomic_DNA"/>
</dbReference>
<dbReference type="InterPro" id="IPR045975">
    <property type="entry name" value="DUF5931"/>
</dbReference>
<dbReference type="PANTHER" id="PTHR24421:SF61">
    <property type="entry name" value="OXYGEN SENSOR HISTIDINE KINASE NREB"/>
    <property type="match status" value="1"/>
</dbReference>
<feature type="domain" description="DUF5931" evidence="7">
    <location>
        <begin position="3"/>
        <end position="171"/>
    </location>
</feature>
<dbReference type="NCBIfam" id="NF047322">
    <property type="entry name" value="HK_morpho_MacS"/>
    <property type="match status" value="1"/>
</dbReference>
<comment type="caution">
    <text evidence="8">The sequence shown here is derived from an EMBL/GenBank/DDBJ whole genome shotgun (WGS) entry which is preliminary data.</text>
</comment>
<feature type="transmembrane region" description="Helical" evidence="4">
    <location>
        <begin position="39"/>
        <end position="58"/>
    </location>
</feature>
<keyword evidence="9" id="KW-1185">Reference proteome</keyword>
<dbReference type="Pfam" id="PF19354">
    <property type="entry name" value="DUF5931"/>
    <property type="match status" value="1"/>
</dbReference>
<dbReference type="Pfam" id="PF02518">
    <property type="entry name" value="HATPase_c"/>
    <property type="match status" value="1"/>
</dbReference>
<reference evidence="8 9" key="1">
    <citation type="submission" date="2018-11" db="EMBL/GenBank/DDBJ databases">
        <title>Sequencing the genomes of 1000 actinobacteria strains.</title>
        <authorList>
            <person name="Klenk H.-P."/>
        </authorList>
    </citation>
    <scope>NUCLEOTIDE SEQUENCE [LARGE SCALE GENOMIC DNA]</scope>
    <source>
        <strain evidence="8 9">DSM 44254</strain>
    </source>
</reference>
<dbReference type="RefSeq" id="WP_123663312.1">
    <property type="nucleotide sequence ID" value="NZ_RJKE01000001.1"/>
</dbReference>
<evidence type="ECO:0000259" key="6">
    <source>
        <dbReference type="Pfam" id="PF07730"/>
    </source>
</evidence>
<dbReference type="InterPro" id="IPR050482">
    <property type="entry name" value="Sensor_HK_TwoCompSys"/>
</dbReference>
<accession>A0A3N1CRA5</accession>
<dbReference type="GO" id="GO:0016020">
    <property type="term" value="C:membrane"/>
    <property type="evidence" value="ECO:0007669"/>
    <property type="project" value="InterPro"/>
</dbReference>
<dbReference type="Gene3D" id="3.30.565.10">
    <property type="entry name" value="Histidine kinase-like ATPase, C-terminal domain"/>
    <property type="match status" value="1"/>
</dbReference>
<evidence type="ECO:0000256" key="2">
    <source>
        <dbReference type="ARBA" id="ARBA00022777"/>
    </source>
</evidence>
<keyword evidence="1" id="KW-0808">Transferase</keyword>
<dbReference type="Gene3D" id="1.20.5.1930">
    <property type="match status" value="1"/>
</dbReference>
<keyword evidence="4" id="KW-0472">Membrane</keyword>
<dbReference type="SUPFAM" id="SSF55874">
    <property type="entry name" value="ATPase domain of HSP90 chaperone/DNA topoisomerase II/histidine kinase"/>
    <property type="match status" value="1"/>
</dbReference>
<evidence type="ECO:0000256" key="4">
    <source>
        <dbReference type="SAM" id="Phobius"/>
    </source>
</evidence>
<name>A0A3N1CRA5_9ACTN</name>
<keyword evidence="4" id="KW-0812">Transmembrane</keyword>
<evidence type="ECO:0000313" key="8">
    <source>
        <dbReference type="EMBL" id="ROO83851.1"/>
    </source>
</evidence>
<dbReference type="AlphaFoldDB" id="A0A3N1CRA5"/>
<evidence type="ECO:0000259" key="7">
    <source>
        <dbReference type="Pfam" id="PF19354"/>
    </source>
</evidence>
<feature type="transmembrane region" description="Helical" evidence="4">
    <location>
        <begin position="143"/>
        <end position="164"/>
    </location>
</feature>
<proteinExistence type="predicted"/>
<dbReference type="InterPro" id="IPR036890">
    <property type="entry name" value="HATPase_C_sf"/>
</dbReference>
<evidence type="ECO:0000313" key="9">
    <source>
        <dbReference type="Proteomes" id="UP000272400"/>
    </source>
</evidence>
<sequence length="379" mass="38396">MSAGVEAVLWRSIAVFRAVSCAYAGALIVSAHGDYRRPLGGFAVLAVMAAWTVLAVRVRGGARFGAADVAVAVGCLLATGLVETRAELAAGTPNLTVSWVAAPVMAWALRGGIRHGVGAAVAVAVPDVALRALYAGVFTQTTFNGVVLLLMVGVIVGSLGRLALGAERRMAEAVALETATRERERLARDIHDSVLQVLALVQRRGGELGGEAAALGRLAGEQEAALRALISGPADPRPVPGPRAASGAPGGDLVDLRALLARRGSATVQIATPATPVPLPAETAREVAAAVGAALDNVAAHCPPGTRAWVLVEDDGAAVTIGVRDEGPGIAAGRLEEAAGDGRLGVAQSVRGRIRDLGGTVEIVSAPGQGTEIELTVPR</sequence>
<dbReference type="PANTHER" id="PTHR24421">
    <property type="entry name" value="NITRATE/NITRITE SENSOR PROTEIN NARX-RELATED"/>
    <property type="match status" value="1"/>
</dbReference>
<evidence type="ECO:0000259" key="5">
    <source>
        <dbReference type="Pfam" id="PF02518"/>
    </source>
</evidence>
<keyword evidence="3" id="KW-0902">Two-component regulatory system</keyword>
<dbReference type="InterPro" id="IPR011712">
    <property type="entry name" value="Sig_transdc_His_kin_sub3_dim/P"/>
</dbReference>
<dbReference type="InterPro" id="IPR003594">
    <property type="entry name" value="HATPase_dom"/>
</dbReference>
<feature type="domain" description="Histidine kinase/HSP90-like ATPase" evidence="5">
    <location>
        <begin position="287"/>
        <end position="378"/>
    </location>
</feature>
<dbReference type="OrthoDB" id="5181554at2"/>